<reference evidence="1 2" key="2">
    <citation type="journal article" date="2008" name="Nature">
        <title>The Phaeodactylum genome reveals the evolutionary history of diatom genomes.</title>
        <authorList>
            <person name="Bowler C."/>
            <person name="Allen A.E."/>
            <person name="Badger J.H."/>
            <person name="Grimwood J."/>
            <person name="Jabbari K."/>
            <person name="Kuo A."/>
            <person name="Maheswari U."/>
            <person name="Martens C."/>
            <person name="Maumus F."/>
            <person name="Otillar R.P."/>
            <person name="Rayko E."/>
            <person name="Salamov A."/>
            <person name="Vandepoele K."/>
            <person name="Beszteri B."/>
            <person name="Gruber A."/>
            <person name="Heijde M."/>
            <person name="Katinka M."/>
            <person name="Mock T."/>
            <person name="Valentin K."/>
            <person name="Verret F."/>
            <person name="Berges J.A."/>
            <person name="Brownlee C."/>
            <person name="Cadoret J.P."/>
            <person name="Chiovitti A."/>
            <person name="Choi C.J."/>
            <person name="Coesel S."/>
            <person name="De Martino A."/>
            <person name="Detter J.C."/>
            <person name="Durkin C."/>
            <person name="Falciatore A."/>
            <person name="Fournet J."/>
            <person name="Haruta M."/>
            <person name="Huysman M.J."/>
            <person name="Jenkins B.D."/>
            <person name="Jiroutova K."/>
            <person name="Jorgensen R.E."/>
            <person name="Joubert Y."/>
            <person name="Kaplan A."/>
            <person name="Kroger N."/>
            <person name="Kroth P.G."/>
            <person name="La Roche J."/>
            <person name="Lindquist E."/>
            <person name="Lommer M."/>
            <person name="Martin-Jezequel V."/>
            <person name="Lopez P.J."/>
            <person name="Lucas S."/>
            <person name="Mangogna M."/>
            <person name="McGinnis K."/>
            <person name="Medlin L.K."/>
            <person name="Montsant A."/>
            <person name="Oudot-Le Secq M.P."/>
            <person name="Napoli C."/>
            <person name="Obornik M."/>
            <person name="Parker M.S."/>
            <person name="Petit J.L."/>
            <person name="Porcel B.M."/>
            <person name="Poulsen N."/>
            <person name="Robison M."/>
            <person name="Rychlewski L."/>
            <person name="Rynearson T.A."/>
            <person name="Schmutz J."/>
            <person name="Shapiro H."/>
            <person name="Siaut M."/>
            <person name="Stanley M."/>
            <person name="Sussman M.R."/>
            <person name="Taylor A.R."/>
            <person name="Vardi A."/>
            <person name="von Dassow P."/>
            <person name="Vyverman W."/>
            <person name="Willis A."/>
            <person name="Wyrwicz L.S."/>
            <person name="Rokhsar D.S."/>
            <person name="Weissenbach J."/>
            <person name="Armbrust E.V."/>
            <person name="Green B.R."/>
            <person name="Van de Peer Y."/>
            <person name="Grigoriev I.V."/>
        </authorList>
    </citation>
    <scope>NUCLEOTIDE SEQUENCE [LARGE SCALE GENOMIC DNA]</scope>
    <source>
        <strain evidence="1 2">CCMP1335</strain>
    </source>
</reference>
<dbReference type="HOGENOM" id="CLU_954698_0_0_1"/>
<evidence type="ECO:0000313" key="1">
    <source>
        <dbReference type="EMBL" id="EED95411.1"/>
    </source>
</evidence>
<evidence type="ECO:0000313" key="2">
    <source>
        <dbReference type="Proteomes" id="UP000001449"/>
    </source>
</evidence>
<dbReference type="RefSeq" id="XP_002287968.1">
    <property type="nucleotide sequence ID" value="XM_002287932.1"/>
</dbReference>
<organism evidence="1 2">
    <name type="scientific">Thalassiosira pseudonana</name>
    <name type="common">Marine diatom</name>
    <name type="synonym">Cyclotella nana</name>
    <dbReference type="NCBI Taxonomy" id="35128"/>
    <lineage>
        <taxon>Eukaryota</taxon>
        <taxon>Sar</taxon>
        <taxon>Stramenopiles</taxon>
        <taxon>Ochrophyta</taxon>
        <taxon>Bacillariophyta</taxon>
        <taxon>Coscinodiscophyceae</taxon>
        <taxon>Thalassiosirophycidae</taxon>
        <taxon>Thalassiosirales</taxon>
        <taxon>Thalassiosiraceae</taxon>
        <taxon>Thalassiosira</taxon>
    </lineage>
</organism>
<sequence>MKESYATKSQALQFYEVENSSRNGKDVDMLLGKIFLDLELFRCVHSDMKSNLYRRLPIELVPAAEKKTTGEAWEDTTTASSQNSTEDFSVFDYATKICDVSIQHNTGTYLSVKNAEVSLVPNFDARSCVFALCTHADNFPRDLKEPIQNGGGTLGEFVGEKASDHHHRLPDSRQIIELEHKAIVGFRHQASGKWLGRNGRIFGGNLVCENDAFGEEEEFEINDLCRDNTIIFNRGKGGYLEVQRTHSSLVIRVFRSAIISPNLLVGRNDNAARERAALWRLKEIHDFHLPFE</sequence>
<dbReference type="Gene3D" id="2.80.10.50">
    <property type="match status" value="1"/>
</dbReference>
<keyword evidence="2" id="KW-1185">Reference proteome</keyword>
<accession>B8BV77</accession>
<evidence type="ECO:0008006" key="3">
    <source>
        <dbReference type="Google" id="ProtNLM"/>
    </source>
</evidence>
<proteinExistence type="predicted"/>
<gene>
    <name evidence="1" type="ORF">THAPSDRAFT_21422</name>
</gene>
<dbReference type="GeneID" id="7452291"/>
<dbReference type="Proteomes" id="UP000001449">
    <property type="component" value="Chromosome 2"/>
</dbReference>
<protein>
    <recommendedName>
        <fullName evidence="3">Fascin domain-containing protein</fullName>
    </recommendedName>
</protein>
<dbReference type="PaxDb" id="35128-Thaps21422"/>
<dbReference type="InParanoid" id="B8BV77"/>
<dbReference type="AlphaFoldDB" id="B8BV77"/>
<reference evidence="1 2" key="1">
    <citation type="journal article" date="2004" name="Science">
        <title>The genome of the diatom Thalassiosira pseudonana: ecology, evolution, and metabolism.</title>
        <authorList>
            <person name="Armbrust E.V."/>
            <person name="Berges J.A."/>
            <person name="Bowler C."/>
            <person name="Green B.R."/>
            <person name="Martinez D."/>
            <person name="Putnam N.H."/>
            <person name="Zhou S."/>
            <person name="Allen A.E."/>
            <person name="Apt K.E."/>
            <person name="Bechner M."/>
            <person name="Brzezinski M.A."/>
            <person name="Chaal B.K."/>
            <person name="Chiovitti A."/>
            <person name="Davis A.K."/>
            <person name="Demarest M.S."/>
            <person name="Detter J.C."/>
            <person name="Glavina T."/>
            <person name="Goodstein D."/>
            <person name="Hadi M.Z."/>
            <person name="Hellsten U."/>
            <person name="Hildebrand M."/>
            <person name="Jenkins B.D."/>
            <person name="Jurka J."/>
            <person name="Kapitonov V.V."/>
            <person name="Kroger N."/>
            <person name="Lau W.W."/>
            <person name="Lane T.W."/>
            <person name="Larimer F.W."/>
            <person name="Lippmeier J.C."/>
            <person name="Lucas S."/>
            <person name="Medina M."/>
            <person name="Montsant A."/>
            <person name="Obornik M."/>
            <person name="Parker M.S."/>
            <person name="Palenik B."/>
            <person name="Pazour G.J."/>
            <person name="Richardson P.M."/>
            <person name="Rynearson T.A."/>
            <person name="Saito M.A."/>
            <person name="Schwartz D.C."/>
            <person name="Thamatrakoln K."/>
            <person name="Valentin K."/>
            <person name="Vardi A."/>
            <person name="Wilkerson F.P."/>
            <person name="Rokhsar D.S."/>
        </authorList>
    </citation>
    <scope>NUCLEOTIDE SEQUENCE [LARGE SCALE GENOMIC DNA]</scope>
    <source>
        <strain evidence="1 2">CCMP1335</strain>
    </source>
</reference>
<name>B8BV77_THAPS</name>
<dbReference type="KEGG" id="tps:THAPSDRAFT_21422"/>
<dbReference type="EMBL" id="CM000639">
    <property type="protein sequence ID" value="EED95411.1"/>
    <property type="molecule type" value="Genomic_DNA"/>
</dbReference>